<dbReference type="SUPFAM" id="SSF51161">
    <property type="entry name" value="Trimeric LpxA-like enzymes"/>
    <property type="match status" value="1"/>
</dbReference>
<dbReference type="NCBIfam" id="NF002060">
    <property type="entry name" value="PRK00892.1"/>
    <property type="match status" value="1"/>
</dbReference>
<evidence type="ECO:0000256" key="6">
    <source>
        <dbReference type="ARBA" id="ARBA00023315"/>
    </source>
</evidence>
<dbReference type="CDD" id="cd03352">
    <property type="entry name" value="LbH_LpxD"/>
    <property type="match status" value="1"/>
</dbReference>
<dbReference type="PANTHER" id="PTHR43378:SF2">
    <property type="entry name" value="UDP-3-O-ACYLGLUCOSAMINE N-ACYLTRANSFERASE 1, MITOCHONDRIAL-RELATED"/>
    <property type="match status" value="1"/>
</dbReference>
<dbReference type="STRING" id="198092.SAMN02745194_01023"/>
<dbReference type="Proteomes" id="UP000184387">
    <property type="component" value="Unassembled WGS sequence"/>
</dbReference>
<dbReference type="RefSeq" id="WP_073132269.1">
    <property type="nucleotide sequence ID" value="NZ_FQZF01000005.1"/>
</dbReference>
<evidence type="ECO:0000259" key="8">
    <source>
        <dbReference type="Pfam" id="PF04613"/>
    </source>
</evidence>
<evidence type="ECO:0000256" key="4">
    <source>
        <dbReference type="ARBA" id="ARBA00022737"/>
    </source>
</evidence>
<comment type="catalytic activity">
    <reaction evidence="7">
        <text>a UDP-3-O-[(3R)-3-hydroxyacyl]-alpha-D-glucosamine + a (3R)-hydroxyacyl-[ACP] = a UDP-2-N,3-O-bis[(3R)-3-hydroxyacyl]-alpha-D-glucosamine + holo-[ACP] + H(+)</text>
        <dbReference type="Rhea" id="RHEA:53836"/>
        <dbReference type="Rhea" id="RHEA-COMP:9685"/>
        <dbReference type="Rhea" id="RHEA-COMP:9945"/>
        <dbReference type="ChEBI" id="CHEBI:15378"/>
        <dbReference type="ChEBI" id="CHEBI:64479"/>
        <dbReference type="ChEBI" id="CHEBI:78827"/>
        <dbReference type="ChEBI" id="CHEBI:137740"/>
        <dbReference type="ChEBI" id="CHEBI:137748"/>
        <dbReference type="EC" id="2.3.1.191"/>
    </reaction>
</comment>
<comment type="similarity">
    <text evidence="7">Belongs to the transferase hexapeptide repeat family. LpxD subfamily.</text>
</comment>
<evidence type="ECO:0000256" key="7">
    <source>
        <dbReference type="HAMAP-Rule" id="MF_00523"/>
    </source>
</evidence>
<dbReference type="UniPathway" id="UPA00973"/>
<organism evidence="10 11">
    <name type="scientific">Muricoccus roseus</name>
    <dbReference type="NCBI Taxonomy" id="198092"/>
    <lineage>
        <taxon>Bacteria</taxon>
        <taxon>Pseudomonadati</taxon>
        <taxon>Pseudomonadota</taxon>
        <taxon>Alphaproteobacteria</taxon>
        <taxon>Acetobacterales</taxon>
        <taxon>Roseomonadaceae</taxon>
        <taxon>Muricoccus</taxon>
    </lineage>
</organism>
<dbReference type="GO" id="GO:0103118">
    <property type="term" value="F:UDP-3-O-[(3R)-3-hydroxyacyl]-glucosamine N-acyltransferase activity"/>
    <property type="evidence" value="ECO:0007669"/>
    <property type="project" value="UniProtKB-EC"/>
</dbReference>
<dbReference type="GO" id="GO:0016020">
    <property type="term" value="C:membrane"/>
    <property type="evidence" value="ECO:0007669"/>
    <property type="project" value="GOC"/>
</dbReference>
<accession>A0A1M6DYE6</accession>
<dbReference type="Pfam" id="PF04613">
    <property type="entry name" value="LpxD"/>
    <property type="match status" value="1"/>
</dbReference>
<keyword evidence="3 7" id="KW-0808">Transferase</keyword>
<dbReference type="GO" id="GO:0016410">
    <property type="term" value="F:N-acyltransferase activity"/>
    <property type="evidence" value="ECO:0007669"/>
    <property type="project" value="InterPro"/>
</dbReference>
<comment type="pathway">
    <text evidence="7">Bacterial outer membrane biogenesis; LPS lipid A biosynthesis.</text>
</comment>
<evidence type="ECO:0000256" key="3">
    <source>
        <dbReference type="ARBA" id="ARBA00022679"/>
    </source>
</evidence>
<gene>
    <name evidence="7" type="primary">lpxD</name>
    <name evidence="10" type="ORF">SAMN02745194_01023</name>
</gene>
<feature type="domain" description="Mannose-1-phosphate guanyltransferase C-terminal" evidence="9">
    <location>
        <begin position="117"/>
        <end position="229"/>
    </location>
</feature>
<dbReference type="EMBL" id="FQZF01000005">
    <property type="protein sequence ID" value="SHI78160.1"/>
    <property type="molecule type" value="Genomic_DNA"/>
</dbReference>
<name>A0A1M6DYE6_9PROT</name>
<dbReference type="GO" id="GO:0009245">
    <property type="term" value="P:lipid A biosynthetic process"/>
    <property type="evidence" value="ECO:0007669"/>
    <property type="project" value="UniProtKB-UniRule"/>
</dbReference>
<feature type="domain" description="UDP-3-O-[3-hydroxymyristoyl] glucosamine N-acyltransferase non-repeat region" evidence="8">
    <location>
        <begin position="34"/>
        <end position="102"/>
    </location>
</feature>
<evidence type="ECO:0000256" key="1">
    <source>
        <dbReference type="ARBA" id="ARBA00022516"/>
    </source>
</evidence>
<keyword evidence="4 7" id="KW-0677">Repeat</keyword>
<keyword evidence="11" id="KW-1185">Reference proteome</keyword>
<feature type="active site" description="Proton acceptor" evidence="7">
    <location>
        <position position="252"/>
    </location>
</feature>
<evidence type="ECO:0000256" key="5">
    <source>
        <dbReference type="ARBA" id="ARBA00023098"/>
    </source>
</evidence>
<dbReference type="InterPro" id="IPR020573">
    <property type="entry name" value="UDP_GlcNAc_AcTrfase_non-rep"/>
</dbReference>
<dbReference type="InterPro" id="IPR056729">
    <property type="entry name" value="GMPPB_C"/>
</dbReference>
<keyword evidence="2 7" id="KW-0441">Lipid A biosynthesis</keyword>
<sequence length="351" mass="35641">MAADPRFHATAGPLPLAQLAQAAGIEVPEGLGDRRFSGVATLHAAGPDDISFLDARRWLPGLRETRAGAVVLAAENAHAVPQGTIALISPAPVLAFARMATLLHPPEAANGARHPTAVVGEGAQIGEGCEIGPYAVIEAGAVLGARCIVGPHAHIGRNCVFGAECRIFSHVTVTHCIAGDRVTLNPGCRIGSEGFGFATTSRGEHVTVPQLGRVILGDGVEVGANACIDRGSGNDTVVGPGTRLDNLAMLGHNVQTGRGCIIVAQAGIAGSTTLGNYVVMAAQAGMSGHLKIGDGARIGAQAGVMADVPPGMDVLGSPAIPVREAMRSFAAIRKLGQSKAANRAAEEKTSD</sequence>
<protein>
    <recommendedName>
        <fullName evidence="7">UDP-3-O-acylglucosamine N-acyltransferase</fullName>
        <ecNumber evidence="7">2.3.1.191</ecNumber>
    </recommendedName>
</protein>
<reference evidence="10 11" key="1">
    <citation type="submission" date="2016-11" db="EMBL/GenBank/DDBJ databases">
        <authorList>
            <person name="Jaros S."/>
            <person name="Januszkiewicz K."/>
            <person name="Wedrychowicz H."/>
        </authorList>
    </citation>
    <scope>NUCLEOTIDE SEQUENCE [LARGE SCALE GENOMIC DNA]</scope>
    <source>
        <strain evidence="10 11">DSM 14916</strain>
    </source>
</reference>
<proteinExistence type="inferred from homology"/>
<dbReference type="Pfam" id="PF25087">
    <property type="entry name" value="GMPPB_C"/>
    <property type="match status" value="1"/>
</dbReference>
<keyword evidence="6 7" id="KW-0012">Acyltransferase</keyword>
<comment type="subunit">
    <text evidence="7">Homotrimer.</text>
</comment>
<dbReference type="PANTHER" id="PTHR43378">
    <property type="entry name" value="UDP-3-O-ACYLGLUCOSAMINE N-ACYLTRANSFERASE"/>
    <property type="match status" value="1"/>
</dbReference>
<dbReference type="EC" id="2.3.1.191" evidence="7"/>
<evidence type="ECO:0000259" key="9">
    <source>
        <dbReference type="Pfam" id="PF25087"/>
    </source>
</evidence>
<comment type="function">
    <text evidence="7">Catalyzes the N-acylation of UDP-3-O-acylglucosamine using 3-hydroxyacyl-ACP as the acyl donor. Is involved in the biosynthesis of lipid A, a phosphorylated glycolipid that anchors the lipopolysaccharide to the outer membrane of the cell.</text>
</comment>
<evidence type="ECO:0000256" key="2">
    <source>
        <dbReference type="ARBA" id="ARBA00022556"/>
    </source>
</evidence>
<evidence type="ECO:0000313" key="11">
    <source>
        <dbReference type="Proteomes" id="UP000184387"/>
    </source>
</evidence>
<dbReference type="OrthoDB" id="9784739at2"/>
<dbReference type="InterPro" id="IPR011004">
    <property type="entry name" value="Trimer_LpxA-like_sf"/>
</dbReference>
<dbReference type="NCBIfam" id="TIGR01853">
    <property type="entry name" value="lipid_A_lpxD"/>
    <property type="match status" value="1"/>
</dbReference>
<keyword evidence="1 7" id="KW-0444">Lipid biosynthesis</keyword>
<evidence type="ECO:0000313" key="10">
    <source>
        <dbReference type="EMBL" id="SHI78160.1"/>
    </source>
</evidence>
<dbReference type="HAMAP" id="MF_00523">
    <property type="entry name" value="LpxD"/>
    <property type="match status" value="1"/>
</dbReference>
<dbReference type="Gene3D" id="3.40.1390.10">
    <property type="entry name" value="MurE/MurF, N-terminal domain"/>
    <property type="match status" value="1"/>
</dbReference>
<keyword evidence="5 7" id="KW-0443">Lipid metabolism</keyword>
<dbReference type="Gene3D" id="2.160.10.10">
    <property type="entry name" value="Hexapeptide repeat proteins"/>
    <property type="match status" value="1"/>
</dbReference>
<dbReference type="InterPro" id="IPR007691">
    <property type="entry name" value="LpxD"/>
</dbReference>
<dbReference type="AlphaFoldDB" id="A0A1M6DYE6"/>